<dbReference type="EMBL" id="GL376610">
    <property type="status" value="NOT_ANNOTATED_CDS"/>
    <property type="molecule type" value="Genomic_DNA"/>
</dbReference>
<feature type="domain" description="Glycoside hydrolase family 5" evidence="8">
    <location>
        <begin position="113"/>
        <end position="157"/>
    </location>
</feature>
<keyword evidence="2 7" id="KW-0378">Hydrolase</keyword>
<evidence type="ECO:0000256" key="7">
    <source>
        <dbReference type="RuleBase" id="RU361153"/>
    </source>
</evidence>
<comment type="similarity">
    <text evidence="1 7">Belongs to the glycosyl hydrolase 5 (cellulase A) family.</text>
</comment>
<evidence type="ECO:0000256" key="5">
    <source>
        <dbReference type="ARBA" id="ARBA00023295"/>
    </source>
</evidence>
<evidence type="ECO:0000256" key="3">
    <source>
        <dbReference type="ARBA" id="ARBA00023001"/>
    </source>
</evidence>
<dbReference type="InterPro" id="IPR001547">
    <property type="entry name" value="Glyco_hydro_5"/>
</dbReference>
<reference evidence="10" key="1">
    <citation type="journal article" date="2010" name="Genome Biol.">
        <title>Genome sequence of the necrotrophic plant pathogen Pythium ultimum reveals original pathogenicity mechanisms and effector repertoire.</title>
        <authorList>
            <person name="Levesque C.A."/>
            <person name="Brouwer H."/>
            <person name="Cano L."/>
            <person name="Hamilton J.P."/>
            <person name="Holt C."/>
            <person name="Huitema E."/>
            <person name="Raffaele S."/>
            <person name="Robideau G.P."/>
            <person name="Thines M."/>
            <person name="Win J."/>
            <person name="Zerillo M.M."/>
            <person name="Beakes G.W."/>
            <person name="Boore J.L."/>
            <person name="Busam D."/>
            <person name="Dumas B."/>
            <person name="Ferriera S."/>
            <person name="Fuerstenberg S.I."/>
            <person name="Gachon C.M."/>
            <person name="Gaulin E."/>
            <person name="Govers F."/>
            <person name="Grenville-Briggs L."/>
            <person name="Horner N."/>
            <person name="Hostetler J."/>
            <person name="Jiang R.H."/>
            <person name="Johnson J."/>
            <person name="Krajaejun T."/>
            <person name="Lin H."/>
            <person name="Meijer H.J."/>
            <person name="Moore B."/>
            <person name="Morris P."/>
            <person name="Phuntmart V."/>
            <person name="Puiu D."/>
            <person name="Shetty J."/>
            <person name="Stajich J.E."/>
            <person name="Tripathy S."/>
            <person name="Wawra S."/>
            <person name="van West P."/>
            <person name="Whitty B.R."/>
            <person name="Coutinho P.M."/>
            <person name="Henrissat B."/>
            <person name="Martin F."/>
            <person name="Thomas P.D."/>
            <person name="Tyler B.M."/>
            <person name="De Vries R.P."/>
            <person name="Kamoun S."/>
            <person name="Yandell M."/>
            <person name="Tisserat N."/>
            <person name="Buell C.R."/>
        </authorList>
    </citation>
    <scope>NUCLEOTIDE SEQUENCE</scope>
    <source>
        <strain evidence="10">DAOM:BR144</strain>
    </source>
</reference>
<keyword evidence="6" id="KW-0624">Polysaccharide degradation</keyword>
<dbReference type="InterPro" id="IPR017853">
    <property type="entry name" value="GH"/>
</dbReference>
<evidence type="ECO:0000256" key="1">
    <source>
        <dbReference type="ARBA" id="ARBA00005641"/>
    </source>
</evidence>
<keyword evidence="5 7" id="KW-0326">Glycosidase</keyword>
<name>K3X5L1_GLOUD</name>
<keyword evidence="10" id="KW-1185">Reference proteome</keyword>
<dbReference type="GO" id="GO:0004553">
    <property type="term" value="F:hydrolase activity, hydrolyzing O-glycosyl compounds"/>
    <property type="evidence" value="ECO:0007669"/>
    <property type="project" value="InterPro"/>
</dbReference>
<keyword evidence="3" id="KW-0136">Cellulose degradation</keyword>
<dbReference type="PANTHER" id="PTHR35923:SF2">
    <property type="entry name" value="ENDOGLUCANASE"/>
    <property type="match status" value="1"/>
</dbReference>
<keyword evidence="4" id="KW-0119">Carbohydrate metabolism</keyword>
<dbReference type="STRING" id="431595.K3X5L1"/>
<dbReference type="SUPFAM" id="SSF51445">
    <property type="entry name" value="(Trans)glycosidases"/>
    <property type="match status" value="2"/>
</dbReference>
<dbReference type="VEuPathDB" id="FungiDB:PYU1_G012484"/>
<evidence type="ECO:0000256" key="4">
    <source>
        <dbReference type="ARBA" id="ARBA00023277"/>
    </source>
</evidence>
<accession>K3X5L1</accession>
<proteinExistence type="inferred from homology"/>
<dbReference type="EnsemblProtists" id="PYU1_T012510">
    <property type="protein sequence ID" value="PYU1_T012510"/>
    <property type="gene ID" value="PYU1_G012484"/>
</dbReference>
<sequence length="188" mass="20662">MESDILVPHGLWGGDGTTTLDAIAKFLTTNNFNAVRLPLAVDAVLSNKEVTLSKIINEKKLQTSFSGKTLHYFDVLDYVLDVFAQHKILVLLDCHLLVAGTSITPLCGNKTFGAAMVVGEWGGSYETQDDQTWQKAFVKYLENKGLSWFYWCVNPNSGDTEGLLGNDWTTPRTDKISLLAGFKGSVVP</sequence>
<dbReference type="InParanoid" id="K3X5L1"/>
<evidence type="ECO:0000256" key="6">
    <source>
        <dbReference type="ARBA" id="ARBA00023326"/>
    </source>
</evidence>
<dbReference type="Gene3D" id="3.20.20.80">
    <property type="entry name" value="Glycosidases"/>
    <property type="match status" value="2"/>
</dbReference>
<evidence type="ECO:0000313" key="10">
    <source>
        <dbReference type="Proteomes" id="UP000019132"/>
    </source>
</evidence>
<dbReference type="PANTHER" id="PTHR35923">
    <property type="entry name" value="MAJOR EXTRACELLULAR ENDOGLUCANASE"/>
    <property type="match status" value="1"/>
</dbReference>
<evidence type="ECO:0000256" key="2">
    <source>
        <dbReference type="ARBA" id="ARBA00022801"/>
    </source>
</evidence>
<dbReference type="GO" id="GO:0030245">
    <property type="term" value="P:cellulose catabolic process"/>
    <property type="evidence" value="ECO:0007669"/>
    <property type="project" value="UniProtKB-KW"/>
</dbReference>
<dbReference type="AlphaFoldDB" id="K3X5L1"/>
<reference evidence="9" key="3">
    <citation type="submission" date="2015-02" db="UniProtKB">
        <authorList>
            <consortium name="EnsemblProtists"/>
        </authorList>
    </citation>
    <scope>IDENTIFICATION</scope>
    <source>
        <strain evidence="9">DAOM BR144</strain>
    </source>
</reference>
<dbReference type="Pfam" id="PF00150">
    <property type="entry name" value="Cellulase"/>
    <property type="match status" value="1"/>
</dbReference>
<dbReference type="Proteomes" id="UP000019132">
    <property type="component" value="Unassembled WGS sequence"/>
</dbReference>
<dbReference type="HOGENOM" id="CLU_1443719_0_0_1"/>
<evidence type="ECO:0000313" key="9">
    <source>
        <dbReference type="EnsemblProtists" id="PYU1_T012510"/>
    </source>
</evidence>
<organism evidence="9 10">
    <name type="scientific">Globisporangium ultimum (strain ATCC 200006 / CBS 805.95 / DAOM BR144)</name>
    <name type="common">Pythium ultimum</name>
    <dbReference type="NCBI Taxonomy" id="431595"/>
    <lineage>
        <taxon>Eukaryota</taxon>
        <taxon>Sar</taxon>
        <taxon>Stramenopiles</taxon>
        <taxon>Oomycota</taxon>
        <taxon>Peronosporomycetes</taxon>
        <taxon>Pythiales</taxon>
        <taxon>Pythiaceae</taxon>
        <taxon>Globisporangium</taxon>
    </lineage>
</organism>
<protein>
    <recommendedName>
        <fullName evidence="8">Glycoside hydrolase family 5 domain-containing protein</fullName>
    </recommendedName>
</protein>
<evidence type="ECO:0000259" key="8">
    <source>
        <dbReference type="Pfam" id="PF00150"/>
    </source>
</evidence>
<reference evidence="10" key="2">
    <citation type="submission" date="2010-04" db="EMBL/GenBank/DDBJ databases">
        <authorList>
            <person name="Buell R."/>
            <person name="Hamilton J."/>
            <person name="Hostetler J."/>
        </authorList>
    </citation>
    <scope>NUCLEOTIDE SEQUENCE [LARGE SCALE GENOMIC DNA]</scope>
    <source>
        <strain evidence="10">DAOM:BR144</strain>
    </source>
</reference>